<organism evidence="1 2">
    <name type="scientific">Macrosiphum euphorbiae</name>
    <name type="common">potato aphid</name>
    <dbReference type="NCBI Taxonomy" id="13131"/>
    <lineage>
        <taxon>Eukaryota</taxon>
        <taxon>Metazoa</taxon>
        <taxon>Ecdysozoa</taxon>
        <taxon>Arthropoda</taxon>
        <taxon>Hexapoda</taxon>
        <taxon>Insecta</taxon>
        <taxon>Pterygota</taxon>
        <taxon>Neoptera</taxon>
        <taxon>Paraneoptera</taxon>
        <taxon>Hemiptera</taxon>
        <taxon>Sternorrhyncha</taxon>
        <taxon>Aphidomorpha</taxon>
        <taxon>Aphidoidea</taxon>
        <taxon>Aphididae</taxon>
        <taxon>Macrosiphini</taxon>
        <taxon>Macrosiphum</taxon>
    </lineage>
</organism>
<name>A0AAV0XJY8_9HEMI</name>
<sequence>MCSAYHEPTISTAFPRLVTWRATSLSEPIRAPSFFLGPKLSRQISQFKMSRSLDNTQIAACAAAYIVIVGGDYLKGKLVEKEKTKSCKERRYWMHEMYKSRAR</sequence>
<protein>
    <submittedName>
        <fullName evidence="1">Uncharacterized protein</fullName>
    </submittedName>
</protein>
<keyword evidence="2" id="KW-1185">Reference proteome</keyword>
<evidence type="ECO:0000313" key="2">
    <source>
        <dbReference type="Proteomes" id="UP001160148"/>
    </source>
</evidence>
<accession>A0AAV0XJY8</accession>
<dbReference type="Proteomes" id="UP001160148">
    <property type="component" value="Unassembled WGS sequence"/>
</dbReference>
<gene>
    <name evidence="1" type="ORF">MEUPH1_LOCUS22526</name>
</gene>
<comment type="caution">
    <text evidence="1">The sequence shown here is derived from an EMBL/GenBank/DDBJ whole genome shotgun (WGS) entry which is preliminary data.</text>
</comment>
<proteinExistence type="predicted"/>
<dbReference type="EMBL" id="CARXXK010000005">
    <property type="protein sequence ID" value="CAI6368132.1"/>
    <property type="molecule type" value="Genomic_DNA"/>
</dbReference>
<reference evidence="1 2" key="1">
    <citation type="submission" date="2023-01" db="EMBL/GenBank/DDBJ databases">
        <authorList>
            <person name="Whitehead M."/>
        </authorList>
    </citation>
    <scope>NUCLEOTIDE SEQUENCE [LARGE SCALE GENOMIC DNA]</scope>
</reference>
<evidence type="ECO:0000313" key="1">
    <source>
        <dbReference type="EMBL" id="CAI6368132.1"/>
    </source>
</evidence>
<dbReference type="AlphaFoldDB" id="A0AAV0XJY8"/>